<protein>
    <recommendedName>
        <fullName evidence="3 5">Flagellar hook-basal body complex protein FliE</fullName>
    </recommendedName>
</protein>
<dbReference type="InterPro" id="IPR001624">
    <property type="entry name" value="FliE"/>
</dbReference>
<dbReference type="AlphaFoldDB" id="A0A0H5M0E6"/>
<evidence type="ECO:0000256" key="4">
    <source>
        <dbReference type="ARBA" id="ARBA00023143"/>
    </source>
</evidence>
<gene>
    <name evidence="6" type="primary">fliE1_2</name>
    <name evidence="5" type="synonym">fliE</name>
    <name evidence="6" type="ORF">ERS008476_03996</name>
</gene>
<dbReference type="HAMAP" id="MF_00724">
    <property type="entry name" value="FliE"/>
    <property type="match status" value="1"/>
</dbReference>
<evidence type="ECO:0000256" key="3">
    <source>
        <dbReference type="ARBA" id="ARBA00018024"/>
    </source>
</evidence>
<evidence type="ECO:0000313" key="6">
    <source>
        <dbReference type="EMBL" id="CRY56949.1"/>
    </source>
</evidence>
<dbReference type="PANTHER" id="PTHR34653:SF1">
    <property type="entry name" value="FLAGELLAR HOOK-BASAL BODY COMPLEX PROTEIN FLIE"/>
    <property type="match status" value="1"/>
</dbReference>
<reference evidence="7" key="1">
    <citation type="submission" date="2015-03" db="EMBL/GenBank/DDBJ databases">
        <authorList>
            <consortium name="Pathogen Informatics"/>
        </authorList>
    </citation>
    <scope>NUCLEOTIDE SEQUENCE [LARGE SCALE GENOMIC DNA]</scope>
    <source>
        <strain evidence="7">R148</strain>
    </source>
</reference>
<dbReference type="GO" id="GO:0003774">
    <property type="term" value="F:cytoskeletal motor activity"/>
    <property type="evidence" value="ECO:0007669"/>
    <property type="project" value="InterPro"/>
</dbReference>
<dbReference type="GO" id="GO:0009425">
    <property type="term" value="C:bacterial-type flagellum basal body"/>
    <property type="evidence" value="ECO:0007669"/>
    <property type="project" value="UniProtKB-SubCell"/>
</dbReference>
<dbReference type="GO" id="GO:0071973">
    <property type="term" value="P:bacterial-type flagellum-dependent cell motility"/>
    <property type="evidence" value="ECO:0007669"/>
    <property type="project" value="InterPro"/>
</dbReference>
<organism evidence="6 7">
    <name type="scientific">Yersinia intermedia</name>
    <dbReference type="NCBI Taxonomy" id="631"/>
    <lineage>
        <taxon>Bacteria</taxon>
        <taxon>Pseudomonadati</taxon>
        <taxon>Pseudomonadota</taxon>
        <taxon>Gammaproteobacteria</taxon>
        <taxon>Enterobacterales</taxon>
        <taxon>Yersiniaceae</taxon>
        <taxon>Yersinia</taxon>
    </lineage>
</organism>
<keyword evidence="6" id="KW-0282">Flagellum</keyword>
<evidence type="ECO:0000256" key="2">
    <source>
        <dbReference type="ARBA" id="ARBA00009272"/>
    </source>
</evidence>
<dbReference type="Proteomes" id="UP000043316">
    <property type="component" value="Unassembled WGS sequence"/>
</dbReference>
<keyword evidence="6" id="KW-0966">Cell projection</keyword>
<comment type="similarity">
    <text evidence="2 5">Belongs to the FliE family.</text>
</comment>
<dbReference type="Pfam" id="PF02049">
    <property type="entry name" value="FliE"/>
    <property type="match status" value="1"/>
</dbReference>
<dbReference type="RefSeq" id="WP_230822824.1">
    <property type="nucleotide sequence ID" value="NZ_CWJI01000019.1"/>
</dbReference>
<evidence type="ECO:0000256" key="1">
    <source>
        <dbReference type="ARBA" id="ARBA00004117"/>
    </source>
</evidence>
<dbReference type="NCBIfam" id="TIGR00205">
    <property type="entry name" value="fliE"/>
    <property type="match status" value="1"/>
</dbReference>
<dbReference type="EMBL" id="CWJI01000019">
    <property type="protein sequence ID" value="CRY56949.1"/>
    <property type="molecule type" value="Genomic_DNA"/>
</dbReference>
<dbReference type="PRINTS" id="PR01006">
    <property type="entry name" value="FLGHOOKFLIE"/>
</dbReference>
<dbReference type="GO" id="GO:0005198">
    <property type="term" value="F:structural molecule activity"/>
    <property type="evidence" value="ECO:0007669"/>
    <property type="project" value="UniProtKB-UniRule"/>
</dbReference>
<name>A0A0H5M0E6_YERIN</name>
<accession>A0A0H5M0E6</accession>
<evidence type="ECO:0000256" key="5">
    <source>
        <dbReference type="HAMAP-Rule" id="MF_00724"/>
    </source>
</evidence>
<comment type="subcellular location">
    <subcellularLocation>
        <location evidence="1 5">Bacterial flagellum basal body</location>
    </subcellularLocation>
</comment>
<proteinExistence type="inferred from homology"/>
<evidence type="ECO:0000313" key="7">
    <source>
        <dbReference type="Proteomes" id="UP000043316"/>
    </source>
</evidence>
<sequence length="110" mass="12125">MSMPVQAMNNVLEQIQLQASQVKSAQQTNNGFEHKQSLNFTDILFQSISNISDLQTETKTQSQNYMSGVPGIGLNDVMVSLQKSSVALSLGVQVRNKLISAYQEIMNMSV</sequence>
<keyword evidence="6" id="KW-0969">Cilium</keyword>
<keyword evidence="4 5" id="KW-0975">Bacterial flagellum</keyword>
<dbReference type="PANTHER" id="PTHR34653">
    <property type="match status" value="1"/>
</dbReference>